<dbReference type="EMBL" id="WCTR01000004">
    <property type="protein sequence ID" value="KAB4214262.1"/>
    <property type="molecule type" value="Genomic_DNA"/>
</dbReference>
<name>A0A7J5HNK0_BACUN</name>
<organism evidence="1 2">
    <name type="scientific">Bacteroides uniformis</name>
    <dbReference type="NCBI Taxonomy" id="820"/>
    <lineage>
        <taxon>Bacteria</taxon>
        <taxon>Pseudomonadati</taxon>
        <taxon>Bacteroidota</taxon>
        <taxon>Bacteroidia</taxon>
        <taxon>Bacteroidales</taxon>
        <taxon>Bacteroidaceae</taxon>
        <taxon>Bacteroides</taxon>
    </lineage>
</organism>
<accession>A0A7J5HNK0</accession>
<evidence type="ECO:0000313" key="2">
    <source>
        <dbReference type="Proteomes" id="UP000466952"/>
    </source>
</evidence>
<dbReference type="Proteomes" id="UP000466952">
    <property type="component" value="Unassembled WGS sequence"/>
</dbReference>
<dbReference type="Pfam" id="PF14390">
    <property type="entry name" value="DUF4420"/>
    <property type="match status" value="1"/>
</dbReference>
<gene>
    <name evidence="1" type="ORF">GAP55_06335</name>
</gene>
<sequence length="330" mass="36633">MKVTPEELYKQFSALALPVNDATNVVSIDGTCHKLGKTKDGYPEFYICSDGKEGHPKSTPLENLDVYYDSPCSICEDGVTKQQCFSVLSLRRTGDSLYLYFITIVLRIIETLPSVPTSRKLAVEFDSLISIFSPSHKYDENKAKGLWGELLVIEQSQMPEMLIDAWHRNANDKFDFTMGKDKIEVKSTASEERKHAFSIGQLNPSKNSNLVIASIMVRPSALSDTGLSIKDLYDKLQAKIHSTQTKLKLLKGIASIIGIESNAFYSLAFDYATACDTLQFYEASTIPHIDSDSVPVGVSEVSFASDLKGIECLNCESQIVKESSLYKSLF</sequence>
<protein>
    <submittedName>
        <fullName evidence="1">PD-(D/E)XK motif protein</fullName>
    </submittedName>
</protein>
<reference evidence="1 2" key="1">
    <citation type="journal article" date="2019" name="Nat. Med.">
        <title>A library of human gut bacterial isolates paired with longitudinal multiomics data enables mechanistic microbiome research.</title>
        <authorList>
            <person name="Poyet M."/>
            <person name="Groussin M."/>
            <person name="Gibbons S.M."/>
            <person name="Avila-Pacheco J."/>
            <person name="Jiang X."/>
            <person name="Kearney S.M."/>
            <person name="Perrotta A.R."/>
            <person name="Berdy B."/>
            <person name="Zhao S."/>
            <person name="Lieberman T.D."/>
            <person name="Swanson P.K."/>
            <person name="Smith M."/>
            <person name="Roesemann S."/>
            <person name="Alexander J.E."/>
            <person name="Rich S.A."/>
            <person name="Livny J."/>
            <person name="Vlamakis H."/>
            <person name="Clish C."/>
            <person name="Bullock K."/>
            <person name="Deik A."/>
            <person name="Scott J."/>
            <person name="Pierce K.A."/>
            <person name="Xavier R.J."/>
            <person name="Alm E.J."/>
        </authorList>
    </citation>
    <scope>NUCLEOTIDE SEQUENCE [LARGE SCALE GENOMIC DNA]</scope>
    <source>
        <strain evidence="1 2">BIOML-A11</strain>
    </source>
</reference>
<dbReference type="InterPro" id="IPR025534">
    <property type="entry name" value="DUF4420"/>
</dbReference>
<dbReference type="RefSeq" id="WP_118058665.1">
    <property type="nucleotide sequence ID" value="NZ_WCTR01000004.1"/>
</dbReference>
<evidence type="ECO:0000313" key="1">
    <source>
        <dbReference type="EMBL" id="KAB4214262.1"/>
    </source>
</evidence>
<comment type="caution">
    <text evidence="1">The sequence shown here is derived from an EMBL/GenBank/DDBJ whole genome shotgun (WGS) entry which is preliminary data.</text>
</comment>
<dbReference type="AlphaFoldDB" id="A0A7J5HNK0"/>
<proteinExistence type="predicted"/>